<feature type="compositionally biased region" description="Basic and acidic residues" evidence="1">
    <location>
        <begin position="414"/>
        <end position="423"/>
    </location>
</feature>
<evidence type="ECO:0000313" key="2">
    <source>
        <dbReference type="EMBL" id="EJK69982.1"/>
    </source>
</evidence>
<feature type="compositionally biased region" description="Basic and acidic residues" evidence="1">
    <location>
        <begin position="279"/>
        <end position="313"/>
    </location>
</feature>
<reference evidence="2 3" key="1">
    <citation type="journal article" date="2012" name="Genome Biol.">
        <title>Genome and low-iron response of an oceanic diatom adapted to chronic iron limitation.</title>
        <authorList>
            <person name="Lommer M."/>
            <person name="Specht M."/>
            <person name="Roy A.S."/>
            <person name="Kraemer L."/>
            <person name="Andreson R."/>
            <person name="Gutowska M.A."/>
            <person name="Wolf J."/>
            <person name="Bergner S.V."/>
            <person name="Schilhabel M.B."/>
            <person name="Klostermeier U.C."/>
            <person name="Beiko R.G."/>
            <person name="Rosenstiel P."/>
            <person name="Hippler M."/>
            <person name="Laroche J."/>
        </authorList>
    </citation>
    <scope>NUCLEOTIDE SEQUENCE [LARGE SCALE GENOMIC DNA]</scope>
    <source>
        <strain evidence="2 3">CCMP1005</strain>
    </source>
</reference>
<feature type="compositionally biased region" description="Basic and acidic residues" evidence="1">
    <location>
        <begin position="320"/>
        <end position="331"/>
    </location>
</feature>
<comment type="caution">
    <text evidence="2">The sequence shown here is derived from an EMBL/GenBank/DDBJ whole genome shotgun (WGS) entry which is preliminary data.</text>
</comment>
<feature type="compositionally biased region" description="Basic residues" evidence="1">
    <location>
        <begin position="268"/>
        <end position="278"/>
    </location>
</feature>
<feature type="compositionally biased region" description="Low complexity" evidence="1">
    <location>
        <begin position="35"/>
        <end position="85"/>
    </location>
</feature>
<organism evidence="2 3">
    <name type="scientific">Thalassiosira oceanica</name>
    <name type="common">Marine diatom</name>
    <dbReference type="NCBI Taxonomy" id="159749"/>
    <lineage>
        <taxon>Eukaryota</taxon>
        <taxon>Sar</taxon>
        <taxon>Stramenopiles</taxon>
        <taxon>Ochrophyta</taxon>
        <taxon>Bacillariophyta</taxon>
        <taxon>Coscinodiscophyceae</taxon>
        <taxon>Thalassiosirophycidae</taxon>
        <taxon>Thalassiosirales</taxon>
        <taxon>Thalassiosiraceae</taxon>
        <taxon>Thalassiosira</taxon>
    </lineage>
</organism>
<evidence type="ECO:0000256" key="1">
    <source>
        <dbReference type="SAM" id="MobiDB-lite"/>
    </source>
</evidence>
<accession>K0THK5</accession>
<evidence type="ECO:0000313" key="3">
    <source>
        <dbReference type="Proteomes" id="UP000266841"/>
    </source>
</evidence>
<feature type="compositionally biased region" description="Basic and acidic residues" evidence="1">
    <location>
        <begin position="225"/>
        <end position="246"/>
    </location>
</feature>
<feature type="compositionally biased region" description="Basic and acidic residues" evidence="1">
    <location>
        <begin position="137"/>
        <end position="155"/>
    </location>
</feature>
<feature type="region of interest" description="Disordered" evidence="1">
    <location>
        <begin position="206"/>
        <end position="483"/>
    </location>
</feature>
<sequence length="483" mass="52189">MQETSRNGALRTKQNQNSSAPRPRGGLGLGSTPVPSRTSSTGRGGTTSPSRRPSSPASCPATSPGGRATPPGAGTAPASGRYGTSTRRRCGGRGEPAPVAPRPGPHVVLRTVRRGRRGPAQRDAVHVPGRGHRRRYDRGDDIRNRRGQERPDRALLRHGRGGPTELQGGQAQAAVHMHPGPGGGGAVTFGNLTRFLGLEVPSTFELDRGLEGPGSPTRWDTGAADGEHDGVDRGGKGRGEAQVDRDRRRRNVRRGGHRAPLPEDAVRGLRRGGSRARRGRVDVRRGRREVRGARPSRPAEARRRPIRVPEEQVRPPARLLPDRDEAGDRLRPRPVLQQGRRDGGRRRHGVRPARARRRPPRGGPRGRDGGVRARERPDHNIVVRGTEALQLPPYEPQLVRAQARGGKGRGRRRAREDRDEVPRPEGGGEPPPPVRHGRACGGPEVEGDRGRDRHGERGTLPAEQRGEVGGQAQEGEGEADEAD</sequence>
<feature type="compositionally biased region" description="Basic and acidic residues" evidence="1">
    <location>
        <begin position="365"/>
        <end position="381"/>
    </location>
</feature>
<proteinExistence type="predicted"/>
<dbReference type="EMBL" id="AGNL01009246">
    <property type="protein sequence ID" value="EJK69982.1"/>
    <property type="molecule type" value="Genomic_DNA"/>
</dbReference>
<gene>
    <name evidence="2" type="ORF">THAOC_08702</name>
</gene>
<keyword evidence="3" id="KW-1185">Reference proteome</keyword>
<dbReference type="Proteomes" id="UP000266841">
    <property type="component" value="Unassembled WGS sequence"/>
</dbReference>
<dbReference type="AlphaFoldDB" id="K0THK5"/>
<feature type="compositionally biased region" description="Basic residues" evidence="1">
    <location>
        <begin position="343"/>
        <end position="360"/>
    </location>
</feature>
<feature type="compositionally biased region" description="Basic residues" evidence="1">
    <location>
        <begin position="247"/>
        <end position="257"/>
    </location>
</feature>
<feature type="compositionally biased region" description="Basic and acidic residues" evidence="1">
    <location>
        <begin position="446"/>
        <end position="457"/>
    </location>
</feature>
<feature type="compositionally biased region" description="Polar residues" evidence="1">
    <location>
        <begin position="1"/>
        <end position="20"/>
    </location>
</feature>
<name>K0THK5_THAOC</name>
<protein>
    <submittedName>
        <fullName evidence="2">Uncharacterized protein</fullName>
    </submittedName>
</protein>
<feature type="region of interest" description="Disordered" evidence="1">
    <location>
        <begin position="1"/>
        <end position="173"/>
    </location>
</feature>
<dbReference type="OMA" id="STPNCTY"/>